<dbReference type="EMBL" id="BFAA01093043">
    <property type="protein sequence ID" value="GCB84780.1"/>
    <property type="molecule type" value="Genomic_DNA"/>
</dbReference>
<dbReference type="OrthoDB" id="9949162at2759"/>
<comment type="subcellular location">
    <subcellularLocation>
        <location evidence="1">Membrane</location>
    </subcellularLocation>
</comment>
<dbReference type="GO" id="GO:0016020">
    <property type="term" value="C:membrane"/>
    <property type="evidence" value="ECO:0007669"/>
    <property type="project" value="UniProtKB-SubCell"/>
</dbReference>
<dbReference type="InterPro" id="IPR015919">
    <property type="entry name" value="Cadherin-like_sf"/>
</dbReference>
<reference evidence="3 4" key="1">
    <citation type="journal article" date="2018" name="Nat. Ecol. Evol.">
        <title>Shark genomes provide insights into elasmobranch evolution and the origin of vertebrates.</title>
        <authorList>
            <person name="Hara Y"/>
            <person name="Yamaguchi K"/>
            <person name="Onimaru K"/>
            <person name="Kadota M"/>
            <person name="Koyanagi M"/>
            <person name="Keeley SD"/>
            <person name="Tatsumi K"/>
            <person name="Tanaka K"/>
            <person name="Motone F"/>
            <person name="Kageyama Y"/>
            <person name="Nozu R"/>
            <person name="Adachi N"/>
            <person name="Nishimura O"/>
            <person name="Nakagawa R"/>
            <person name="Tanegashima C"/>
            <person name="Kiyatake I"/>
            <person name="Matsumoto R"/>
            <person name="Murakumo K"/>
            <person name="Nishida K"/>
            <person name="Terakita A"/>
            <person name="Kuratani S"/>
            <person name="Sato K"/>
            <person name="Hyodo S Kuraku.S."/>
        </authorList>
    </citation>
    <scope>NUCLEOTIDE SEQUENCE [LARGE SCALE GENOMIC DNA]</scope>
</reference>
<dbReference type="GO" id="GO:0005509">
    <property type="term" value="F:calcium ion binding"/>
    <property type="evidence" value="ECO:0007669"/>
    <property type="project" value="InterPro"/>
</dbReference>
<protein>
    <recommendedName>
        <fullName evidence="5">Cadherin domain-containing protein</fullName>
    </recommendedName>
</protein>
<comment type="caution">
    <text evidence="3">The sequence shown here is derived from an EMBL/GenBank/DDBJ whole genome shotgun (WGS) entry which is preliminary data.</text>
</comment>
<evidence type="ECO:0008006" key="5">
    <source>
        <dbReference type="Google" id="ProtNLM"/>
    </source>
</evidence>
<sequence length="49" mass="5746">QINTLVLLDFEKIDTYILTIQAVDMNYNVLFDSSQQRTTYAQYTINVEV</sequence>
<evidence type="ECO:0000256" key="2">
    <source>
        <dbReference type="ARBA" id="ARBA00023136"/>
    </source>
</evidence>
<organism evidence="3 4">
    <name type="scientific">Scyliorhinus torazame</name>
    <name type="common">Cloudy catshark</name>
    <name type="synonym">Catulus torazame</name>
    <dbReference type="NCBI Taxonomy" id="75743"/>
    <lineage>
        <taxon>Eukaryota</taxon>
        <taxon>Metazoa</taxon>
        <taxon>Chordata</taxon>
        <taxon>Craniata</taxon>
        <taxon>Vertebrata</taxon>
        <taxon>Chondrichthyes</taxon>
        <taxon>Elasmobranchii</taxon>
        <taxon>Galeomorphii</taxon>
        <taxon>Galeoidea</taxon>
        <taxon>Carcharhiniformes</taxon>
        <taxon>Scyliorhinidae</taxon>
        <taxon>Scyliorhinus</taxon>
    </lineage>
</organism>
<evidence type="ECO:0000313" key="4">
    <source>
        <dbReference type="Proteomes" id="UP000288216"/>
    </source>
</evidence>
<keyword evidence="2" id="KW-0472">Membrane</keyword>
<name>A0A401QHE0_SCYTO</name>
<keyword evidence="4" id="KW-1185">Reference proteome</keyword>
<gene>
    <name evidence="3" type="ORF">scyTo_0025414</name>
</gene>
<dbReference type="AlphaFoldDB" id="A0A401QHE0"/>
<accession>A0A401QHE0</accession>
<dbReference type="Proteomes" id="UP000288216">
    <property type="component" value="Unassembled WGS sequence"/>
</dbReference>
<proteinExistence type="predicted"/>
<dbReference type="SUPFAM" id="SSF49313">
    <property type="entry name" value="Cadherin-like"/>
    <property type="match status" value="1"/>
</dbReference>
<evidence type="ECO:0000256" key="1">
    <source>
        <dbReference type="ARBA" id="ARBA00004370"/>
    </source>
</evidence>
<feature type="non-terminal residue" evidence="3">
    <location>
        <position position="1"/>
    </location>
</feature>
<evidence type="ECO:0000313" key="3">
    <source>
        <dbReference type="EMBL" id="GCB84780.1"/>
    </source>
</evidence>